<protein>
    <submittedName>
        <fullName evidence="1">Uncharacterized protein</fullName>
    </submittedName>
</protein>
<dbReference type="AlphaFoldDB" id="A0A024TIT3"/>
<gene>
    <name evidence="1" type="ORF">H310_12548</name>
</gene>
<dbReference type="RefSeq" id="XP_008877848.1">
    <property type="nucleotide sequence ID" value="XM_008879626.1"/>
</dbReference>
<dbReference type="VEuPathDB" id="FungiDB:H310_12548"/>
<reference evidence="1" key="1">
    <citation type="submission" date="2013-12" db="EMBL/GenBank/DDBJ databases">
        <title>The Genome Sequence of Aphanomyces invadans NJM9701.</title>
        <authorList>
            <consortium name="The Broad Institute Genomics Platform"/>
            <person name="Russ C."/>
            <person name="Tyler B."/>
            <person name="van West P."/>
            <person name="Dieguez-Uribeondo J."/>
            <person name="Young S.K."/>
            <person name="Zeng Q."/>
            <person name="Gargeya S."/>
            <person name="Fitzgerald M."/>
            <person name="Abouelleil A."/>
            <person name="Alvarado L."/>
            <person name="Chapman S.B."/>
            <person name="Gainer-Dewar J."/>
            <person name="Goldberg J."/>
            <person name="Griggs A."/>
            <person name="Gujja S."/>
            <person name="Hansen M."/>
            <person name="Howarth C."/>
            <person name="Imamovic A."/>
            <person name="Ireland A."/>
            <person name="Larimer J."/>
            <person name="McCowan C."/>
            <person name="Murphy C."/>
            <person name="Pearson M."/>
            <person name="Poon T.W."/>
            <person name="Priest M."/>
            <person name="Roberts A."/>
            <person name="Saif S."/>
            <person name="Shea T."/>
            <person name="Sykes S."/>
            <person name="Wortman J."/>
            <person name="Nusbaum C."/>
            <person name="Birren B."/>
        </authorList>
    </citation>
    <scope>NUCLEOTIDE SEQUENCE [LARGE SCALE GENOMIC DNA]</scope>
    <source>
        <strain evidence="1">NJM9701</strain>
    </source>
</reference>
<proteinExistence type="predicted"/>
<sequence length="150" mass="15337">MALAHALMTRARRLARFGSSASNDFCSFSKSCCSMRCRYCLSCCTASDVMDGLRWYLGGGGGGGCASDELKAADAAAAGAGSQRGEIGMPATAGKVVVATVEGAIWTLGLSGEYVVAGDVWWSRASRLARFDSNVDAGTSAGCAATIDGR</sequence>
<organism evidence="1">
    <name type="scientific">Aphanomyces invadans</name>
    <dbReference type="NCBI Taxonomy" id="157072"/>
    <lineage>
        <taxon>Eukaryota</taxon>
        <taxon>Sar</taxon>
        <taxon>Stramenopiles</taxon>
        <taxon>Oomycota</taxon>
        <taxon>Saprolegniomycetes</taxon>
        <taxon>Saprolegniales</taxon>
        <taxon>Verrucalvaceae</taxon>
        <taxon>Aphanomyces</taxon>
    </lineage>
</organism>
<name>A0A024TIT3_9STRA</name>
<accession>A0A024TIT3</accession>
<evidence type="ECO:0000313" key="1">
    <source>
        <dbReference type="EMBL" id="ETV93506.1"/>
    </source>
</evidence>
<dbReference type="EMBL" id="KI913991">
    <property type="protein sequence ID" value="ETV93506.1"/>
    <property type="molecule type" value="Genomic_DNA"/>
</dbReference>
<dbReference type="GeneID" id="20089598"/>